<comment type="caution">
    <text evidence="2">The sequence shown here is derived from an EMBL/GenBank/DDBJ whole genome shotgun (WGS) entry which is preliminary data.</text>
</comment>
<protein>
    <submittedName>
        <fullName evidence="2">Ubiquitin-conjugating enzyme E2 2</fullName>
    </submittedName>
</protein>
<evidence type="ECO:0000259" key="1">
    <source>
        <dbReference type="SMART" id="SM00849"/>
    </source>
</evidence>
<dbReference type="Gene3D" id="3.60.15.10">
    <property type="entry name" value="Ribonuclease Z/Hydroxyacylglutathione hydrolase-like"/>
    <property type="match status" value="1"/>
</dbReference>
<dbReference type="SMART" id="SM00849">
    <property type="entry name" value="Lactamase_B"/>
    <property type="match status" value="1"/>
</dbReference>
<dbReference type="Pfam" id="PF00753">
    <property type="entry name" value="Lactamase_B"/>
    <property type="match status" value="1"/>
</dbReference>
<name>A0A4D9DDJ4_9SAUR</name>
<dbReference type="AlphaFoldDB" id="A0A4D9DDJ4"/>
<dbReference type="SUPFAM" id="SSF56281">
    <property type="entry name" value="Metallo-hydrolase/oxidoreductase"/>
    <property type="match status" value="1"/>
</dbReference>
<organism evidence="2 3">
    <name type="scientific">Platysternon megacephalum</name>
    <name type="common">big-headed turtle</name>
    <dbReference type="NCBI Taxonomy" id="55544"/>
    <lineage>
        <taxon>Eukaryota</taxon>
        <taxon>Metazoa</taxon>
        <taxon>Chordata</taxon>
        <taxon>Craniata</taxon>
        <taxon>Vertebrata</taxon>
        <taxon>Euteleostomi</taxon>
        <taxon>Archelosauria</taxon>
        <taxon>Testudinata</taxon>
        <taxon>Testudines</taxon>
        <taxon>Cryptodira</taxon>
        <taxon>Durocryptodira</taxon>
        <taxon>Testudinoidea</taxon>
        <taxon>Platysternidae</taxon>
        <taxon>Platysternon</taxon>
    </lineage>
</organism>
<dbReference type="OrthoDB" id="17458at2759"/>
<dbReference type="PANTHER" id="PTHR46233:SF4">
    <property type="entry name" value="METALLO-BETA-LACTAMASE DOMAIN-CONTAINING PROTEIN"/>
    <property type="match status" value="1"/>
</dbReference>
<dbReference type="InterPro" id="IPR001279">
    <property type="entry name" value="Metallo-B-lactamas"/>
</dbReference>
<dbReference type="PANTHER" id="PTHR46233">
    <property type="entry name" value="HYDROXYACYLGLUTATHIONE HYDROLASE GLOC"/>
    <property type="match status" value="1"/>
</dbReference>
<evidence type="ECO:0000313" key="2">
    <source>
        <dbReference type="EMBL" id="TFJ95504.1"/>
    </source>
</evidence>
<dbReference type="EMBL" id="QXTE01005535">
    <property type="protein sequence ID" value="TFJ95504.1"/>
    <property type="molecule type" value="Genomic_DNA"/>
</dbReference>
<gene>
    <name evidence="2" type="ORF">DR999_PMT22914</name>
</gene>
<keyword evidence="3" id="KW-1185">Reference proteome</keyword>
<reference evidence="2 3" key="1">
    <citation type="submission" date="2019-04" db="EMBL/GenBank/DDBJ databases">
        <title>Draft genome of the big-headed turtle Platysternon megacephalum.</title>
        <authorList>
            <person name="Gong S."/>
        </authorList>
    </citation>
    <scope>NUCLEOTIDE SEQUENCE [LARGE SCALE GENOMIC DNA]</scope>
    <source>
        <strain evidence="2">DO16091913</strain>
        <tissue evidence="2">Muscle</tissue>
    </source>
</reference>
<dbReference type="InterPro" id="IPR036866">
    <property type="entry name" value="RibonucZ/Hydroxyglut_hydro"/>
</dbReference>
<dbReference type="InterPro" id="IPR051453">
    <property type="entry name" value="MBL_Glyoxalase_II"/>
</dbReference>
<proteinExistence type="predicted"/>
<reference evidence="2 3" key="2">
    <citation type="submission" date="2019-04" db="EMBL/GenBank/DDBJ databases">
        <title>The genome sequence of big-headed turtle.</title>
        <authorList>
            <person name="Gong S."/>
        </authorList>
    </citation>
    <scope>NUCLEOTIDE SEQUENCE [LARGE SCALE GENOMIC DNA]</scope>
    <source>
        <strain evidence="2">DO16091913</strain>
        <tissue evidence="2">Muscle</tissue>
    </source>
</reference>
<evidence type="ECO:0000313" key="3">
    <source>
        <dbReference type="Proteomes" id="UP000297703"/>
    </source>
</evidence>
<dbReference type="CDD" id="cd06262">
    <property type="entry name" value="metallo-hydrolase-like_MBL-fold"/>
    <property type="match status" value="1"/>
</dbReference>
<feature type="domain" description="Metallo-beta-lactamase" evidence="1">
    <location>
        <begin position="11"/>
        <end position="173"/>
    </location>
</feature>
<dbReference type="STRING" id="55544.A0A4D9DDJ4"/>
<sequence>MPIGGSPYLLENNVFVLGDNVECVVIDAPHDVEPIMDLVGSRQVKAIIVTHAHPDHVNAAEELRRRTGAPLYLHPADAALWSQTCEGLWDEDLADGQQLMVAGAELRILHTPGHTPGSCMVYVPEQRELFSGDTLFPGGPGKTNSEGDFAQIMSSLDDIFGALDDDVIVHPGHGADTTLGAERGQLPQWRERGW</sequence>
<dbReference type="Proteomes" id="UP000297703">
    <property type="component" value="Unassembled WGS sequence"/>
</dbReference>
<accession>A0A4D9DDJ4</accession>